<protein>
    <submittedName>
        <fullName evidence="1">Uncharacterized protein</fullName>
    </submittedName>
</protein>
<organism evidence="1 2">
    <name type="scientific">Solanum tuberosum</name>
    <name type="common">Potato</name>
    <dbReference type="NCBI Taxonomy" id="4113"/>
    <lineage>
        <taxon>Eukaryota</taxon>
        <taxon>Viridiplantae</taxon>
        <taxon>Streptophyta</taxon>
        <taxon>Embryophyta</taxon>
        <taxon>Tracheophyta</taxon>
        <taxon>Spermatophyta</taxon>
        <taxon>Magnoliopsida</taxon>
        <taxon>eudicotyledons</taxon>
        <taxon>Gunneridae</taxon>
        <taxon>Pentapetalae</taxon>
        <taxon>asterids</taxon>
        <taxon>lamiids</taxon>
        <taxon>Solanales</taxon>
        <taxon>Solanaceae</taxon>
        <taxon>Solanoideae</taxon>
        <taxon>Solaneae</taxon>
        <taxon>Solanum</taxon>
    </lineage>
</organism>
<sequence length="49" mass="5824">MGCYLHITQAQKGTERLKIMMKLKPEHRQAHLAIRRKETLCPLFQYAKL</sequence>
<dbReference type="EnsemblPlants" id="PGSC0003DMT400085366">
    <property type="protein sequence ID" value="PGSC0003DMT400085366"/>
    <property type="gene ID" value="PGSC0003DMG400034937"/>
</dbReference>
<reference evidence="1" key="2">
    <citation type="submission" date="2015-06" db="UniProtKB">
        <authorList>
            <consortium name="EnsemblPlants"/>
        </authorList>
    </citation>
    <scope>IDENTIFICATION</scope>
    <source>
        <strain evidence="1">DM1-3 516 R44</strain>
    </source>
</reference>
<accession>M1D9C5</accession>
<dbReference type="Gramene" id="PGSC0003DMT400085366">
    <property type="protein sequence ID" value="PGSC0003DMT400085366"/>
    <property type="gene ID" value="PGSC0003DMG400034937"/>
</dbReference>
<dbReference type="Proteomes" id="UP000011115">
    <property type="component" value="Unassembled WGS sequence"/>
</dbReference>
<dbReference type="InParanoid" id="M1D9C5"/>
<dbReference type="AlphaFoldDB" id="M1D9C5"/>
<proteinExistence type="predicted"/>
<evidence type="ECO:0000313" key="1">
    <source>
        <dbReference type="EnsemblPlants" id="PGSC0003DMT400085366"/>
    </source>
</evidence>
<evidence type="ECO:0000313" key="2">
    <source>
        <dbReference type="Proteomes" id="UP000011115"/>
    </source>
</evidence>
<dbReference type="PaxDb" id="4113-PGSC0003DMT400085366"/>
<keyword evidence="2" id="KW-1185">Reference proteome</keyword>
<dbReference type="HOGENOM" id="CLU_3145478_0_0_1"/>
<name>M1D9C5_SOLTU</name>
<reference evidence="2" key="1">
    <citation type="journal article" date="2011" name="Nature">
        <title>Genome sequence and analysis of the tuber crop potato.</title>
        <authorList>
            <consortium name="The Potato Genome Sequencing Consortium"/>
        </authorList>
    </citation>
    <scope>NUCLEOTIDE SEQUENCE [LARGE SCALE GENOMIC DNA]</scope>
    <source>
        <strain evidence="2">cv. DM1-3 516 R44</strain>
    </source>
</reference>